<dbReference type="RefSeq" id="WP_055115114.1">
    <property type="nucleotide sequence ID" value="NZ_CXWA01000002.1"/>
</dbReference>
<dbReference type="Proteomes" id="UP000049983">
    <property type="component" value="Unassembled WGS sequence"/>
</dbReference>
<sequence>MTFDEKREQILLAENIGRILDGEGCREERVDLLNEINETGEGDHLMRLLAEDNALLQRALPAEIPDESMARFRDVIDREFGKLDGGQVPRSQPFWSSPMVQIAAAVVLVAGTFMFTAFWMQNRMDTAVASLAAHMETERILLTQTVQEALETRVSGEPVYIGQDGAWTDVLTPIKTYKSKSGHWCREYTRQSNFSNLDLTIRGTACRDENGTWTTVFAEPVSDKFEPQGADTGI</sequence>
<evidence type="ECO:0000256" key="1">
    <source>
        <dbReference type="SAM" id="Phobius"/>
    </source>
</evidence>
<keyword evidence="1" id="KW-0812">Transmembrane</keyword>
<dbReference type="AlphaFoldDB" id="A0A0M6ZVP7"/>
<feature type="transmembrane region" description="Helical" evidence="1">
    <location>
        <begin position="99"/>
        <end position="120"/>
    </location>
</feature>
<proteinExistence type="predicted"/>
<dbReference type="STRING" id="311410.LA5095_02377"/>
<dbReference type="GeneID" id="97668659"/>
<reference evidence="3" key="1">
    <citation type="submission" date="2015-07" db="EMBL/GenBank/DDBJ databases">
        <authorList>
            <person name="Rodrigo-Torres Lidia"/>
            <person name="Arahal R.David."/>
        </authorList>
    </citation>
    <scope>NUCLEOTIDE SEQUENCE [LARGE SCALE GENOMIC DNA]</scope>
    <source>
        <strain evidence="3">CECT 5096</strain>
    </source>
</reference>
<dbReference type="EMBL" id="CXWC01000002">
    <property type="protein sequence ID" value="CTQ66808.1"/>
    <property type="molecule type" value="Genomic_DNA"/>
</dbReference>
<organism evidence="2 3">
    <name type="scientific">Roseibium album</name>
    <dbReference type="NCBI Taxonomy" id="311410"/>
    <lineage>
        <taxon>Bacteria</taxon>
        <taxon>Pseudomonadati</taxon>
        <taxon>Pseudomonadota</taxon>
        <taxon>Alphaproteobacteria</taxon>
        <taxon>Hyphomicrobiales</taxon>
        <taxon>Stappiaceae</taxon>
        <taxon>Roseibium</taxon>
    </lineage>
</organism>
<dbReference type="OrthoDB" id="5402098at2"/>
<protein>
    <submittedName>
        <fullName evidence="2">Surface antigen</fullName>
    </submittedName>
</protein>
<keyword evidence="3" id="KW-1185">Reference proteome</keyword>
<name>A0A0M6ZVP7_9HYPH</name>
<evidence type="ECO:0000313" key="2">
    <source>
        <dbReference type="EMBL" id="CTQ66808.1"/>
    </source>
</evidence>
<evidence type="ECO:0000313" key="3">
    <source>
        <dbReference type="Proteomes" id="UP000049983"/>
    </source>
</evidence>
<gene>
    <name evidence="2" type="ORF">LA5096_01233</name>
</gene>
<accession>A0A0M6ZVP7</accession>
<keyword evidence="1" id="KW-1133">Transmembrane helix</keyword>
<keyword evidence="1" id="KW-0472">Membrane</keyword>